<gene>
    <name evidence="1" type="ORF">HGP31_27785</name>
</gene>
<name>A0AAE7A1B0_9PSED</name>
<protein>
    <submittedName>
        <fullName evidence="1">Uncharacterized protein</fullName>
    </submittedName>
</protein>
<dbReference type="KEGG" id="pum:HGP31_27785"/>
<dbReference type="AlphaFoldDB" id="A0AAE7A1B0"/>
<sequence>MDRTHQALTRAYSEILSELPMHWLDRSRAHEPEFAKLSGLFLPGTSSVYEQALRRIMVVGRETRLWNVVSSQAPFLHLDEYIQRAMAKQQAHLARHLAGPPDKGASYFNLLRSLASDHGSDGIAWANLFGFAWNGKSPMRWPNFPMLLDISERLLKAQIEILKPDIILFANGASSARFRRKYFPYTGEHSVCTNLADYREQGIANDQLWQFHLNGTIQCYRIQHPSSISAASREARDFLLNRVLSNGAAKAMSTQLWRLAAAGAQIGQYSMLSTVYAQPKLSPPT</sequence>
<proteinExistence type="predicted"/>
<evidence type="ECO:0000313" key="1">
    <source>
        <dbReference type="EMBL" id="QJC81906.1"/>
    </source>
</evidence>
<evidence type="ECO:0000313" key="2">
    <source>
        <dbReference type="Proteomes" id="UP000501367"/>
    </source>
</evidence>
<dbReference type="GeneID" id="72197436"/>
<accession>A0AAE7A1B0</accession>
<organism evidence="1 2">
    <name type="scientific">Pseudomonas umsongensis</name>
    <dbReference type="NCBI Taxonomy" id="198618"/>
    <lineage>
        <taxon>Bacteria</taxon>
        <taxon>Pseudomonadati</taxon>
        <taxon>Pseudomonadota</taxon>
        <taxon>Gammaproteobacteria</taxon>
        <taxon>Pseudomonadales</taxon>
        <taxon>Pseudomonadaceae</taxon>
        <taxon>Pseudomonas</taxon>
    </lineage>
</organism>
<dbReference type="EMBL" id="CP051487">
    <property type="protein sequence ID" value="QJC81906.1"/>
    <property type="molecule type" value="Genomic_DNA"/>
</dbReference>
<dbReference type="Proteomes" id="UP000501367">
    <property type="component" value="Chromosome"/>
</dbReference>
<reference evidence="1 2" key="1">
    <citation type="submission" date="2020-04" db="EMBL/GenBank/DDBJ databases">
        <authorList>
            <person name="Yao Y."/>
            <person name="He Z."/>
        </authorList>
    </citation>
    <scope>NUCLEOTIDE SEQUENCE [LARGE SCALE GENOMIC DNA]</scope>
    <source>
        <strain evidence="1 2">CY-1</strain>
    </source>
</reference>
<dbReference type="RefSeq" id="WP_168759001.1">
    <property type="nucleotide sequence ID" value="NZ_CP051487.1"/>
</dbReference>